<dbReference type="InterPro" id="IPR052422">
    <property type="entry name" value="Auxin_Ser/Thr_Kinase"/>
</dbReference>
<dbReference type="Pfam" id="PF00069">
    <property type="entry name" value="Pkinase"/>
    <property type="match status" value="1"/>
</dbReference>
<evidence type="ECO:0000256" key="1">
    <source>
        <dbReference type="ARBA" id="ARBA00004167"/>
    </source>
</evidence>
<evidence type="ECO:0000313" key="11">
    <source>
        <dbReference type="EMBL" id="KAE8663828.1"/>
    </source>
</evidence>
<dbReference type="SMART" id="SM00369">
    <property type="entry name" value="LRR_TYP"/>
    <property type="match status" value="4"/>
</dbReference>
<evidence type="ECO:0000256" key="6">
    <source>
        <dbReference type="ARBA" id="ARBA00022989"/>
    </source>
</evidence>
<keyword evidence="9" id="KW-0325">Glycoprotein</keyword>
<keyword evidence="12" id="KW-1185">Reference proteome</keyword>
<dbReference type="GO" id="GO:0004672">
    <property type="term" value="F:protein kinase activity"/>
    <property type="evidence" value="ECO:0007669"/>
    <property type="project" value="InterPro"/>
</dbReference>
<keyword evidence="3" id="KW-0812">Transmembrane</keyword>
<dbReference type="PANTHER" id="PTHR47986:SF1">
    <property type="entry name" value="OS04G0685900 PROTEIN"/>
    <property type="match status" value="1"/>
</dbReference>
<keyword evidence="8" id="KW-0675">Receptor</keyword>
<keyword evidence="5" id="KW-0677">Repeat</keyword>
<reference evidence="11" key="1">
    <citation type="submission" date="2019-09" db="EMBL/GenBank/DDBJ databases">
        <title>Draft genome information of white flower Hibiscus syriacus.</title>
        <authorList>
            <person name="Kim Y.-M."/>
        </authorList>
    </citation>
    <scope>NUCLEOTIDE SEQUENCE [LARGE SCALE GENOMIC DNA]</scope>
    <source>
        <strain evidence="11">YM2019G1</strain>
    </source>
</reference>
<dbReference type="InterPro" id="IPR032675">
    <property type="entry name" value="LRR_dom_sf"/>
</dbReference>
<dbReference type="Gene3D" id="3.80.10.10">
    <property type="entry name" value="Ribonuclease Inhibitor"/>
    <property type="match status" value="2"/>
</dbReference>
<evidence type="ECO:0000256" key="5">
    <source>
        <dbReference type="ARBA" id="ARBA00022737"/>
    </source>
</evidence>
<comment type="caution">
    <text evidence="11">The sequence shown here is derived from an EMBL/GenBank/DDBJ whole genome shotgun (WGS) entry which is preliminary data.</text>
</comment>
<keyword evidence="6" id="KW-1133">Transmembrane helix</keyword>
<dbReference type="InterPro" id="IPR000719">
    <property type="entry name" value="Prot_kinase_dom"/>
</dbReference>
<feature type="domain" description="Protein kinase" evidence="10">
    <location>
        <begin position="261"/>
        <end position="610"/>
    </location>
</feature>
<dbReference type="PANTHER" id="PTHR47986">
    <property type="entry name" value="OSJNBA0070M12.3 PROTEIN"/>
    <property type="match status" value="1"/>
</dbReference>
<evidence type="ECO:0000256" key="4">
    <source>
        <dbReference type="ARBA" id="ARBA00022729"/>
    </source>
</evidence>
<dbReference type="SUPFAM" id="SSF56112">
    <property type="entry name" value="Protein kinase-like (PK-like)"/>
    <property type="match status" value="1"/>
</dbReference>
<gene>
    <name evidence="11" type="ORF">F3Y22_tig00112888pilonHSYRG00140</name>
</gene>
<accession>A0A6A2WSK1</accession>
<dbReference type="InterPro" id="IPR003591">
    <property type="entry name" value="Leu-rich_rpt_typical-subtyp"/>
</dbReference>
<evidence type="ECO:0000256" key="9">
    <source>
        <dbReference type="ARBA" id="ARBA00023180"/>
    </source>
</evidence>
<sequence length="676" mass="74358">MVSVPLKGNPRLFPSYDPPPWPHVFCYGDRVAQIQVQNLGLKGPFPQNLNQLSKLFNLGLQKNHFNGKLSTFSGLSELEFAYLDNNEFNTIPADFFDGLSSVRVLALDYNPFNKTTGWSIPNKLANSAQLTNLSLVNCNVVGPLPEFLGEFPSLAVLKLSYNRLSGEILDSSGESLMQILWLNYQDSEGMTGTIDIVANMVSLKQLWLHGNRISGAIPENIGNLTSLKDLNLNRNQIIGLIPWSLADMRLDNLVLNNNHLIGRIPKIKAGNFSYDSNLFCQSKPGIACAPEVDALLDFLGGMNYPINLVSQWSGNEPCVGLWMGGNYIHGTVPENLTDLGTLRTLDLSDNNLEPQTISLAPVESPPSDQSGAQVVVIVVQHKSHTTESGNLVISVQVLWKGTNDFAGENELSRGGFETVYKGVLEDGTQLAVKRMEAGIISIKALDEFQSKIAILSKVQLRHLVSLLSFSIEAKVSNFGLVKLVPDGEKSMATSLAGTFRYLAPEYAVMGKISAKVDVFSYGVVLMELVTRLTALDEGRSEETRYLAEWYGRIKSNKDKLMAEIDPALEVNEETYESIATIAELACHCTARDPYHQPDMGHAMNEPAPLVEKWKPVNDESKGYSGIDYDQPLPHMLKVWQAAENRGVSYTSLDDRKGSIPAKPVGFADSFTSINGR</sequence>
<dbReference type="GO" id="GO:0016020">
    <property type="term" value="C:membrane"/>
    <property type="evidence" value="ECO:0007669"/>
    <property type="project" value="UniProtKB-SubCell"/>
</dbReference>
<evidence type="ECO:0000256" key="8">
    <source>
        <dbReference type="ARBA" id="ARBA00023170"/>
    </source>
</evidence>
<evidence type="ECO:0000259" key="10">
    <source>
        <dbReference type="PROSITE" id="PS50011"/>
    </source>
</evidence>
<dbReference type="Proteomes" id="UP000436088">
    <property type="component" value="Unassembled WGS sequence"/>
</dbReference>
<keyword evidence="4" id="KW-0732">Signal</keyword>
<evidence type="ECO:0000256" key="7">
    <source>
        <dbReference type="ARBA" id="ARBA00023136"/>
    </source>
</evidence>
<dbReference type="GO" id="GO:0005524">
    <property type="term" value="F:ATP binding"/>
    <property type="evidence" value="ECO:0007669"/>
    <property type="project" value="InterPro"/>
</dbReference>
<proteinExistence type="predicted"/>
<dbReference type="PROSITE" id="PS50011">
    <property type="entry name" value="PROTEIN_KINASE_DOM"/>
    <property type="match status" value="1"/>
</dbReference>
<dbReference type="Pfam" id="PF00560">
    <property type="entry name" value="LRR_1"/>
    <property type="match status" value="2"/>
</dbReference>
<evidence type="ECO:0000256" key="2">
    <source>
        <dbReference type="ARBA" id="ARBA00022614"/>
    </source>
</evidence>
<keyword evidence="2" id="KW-0433">Leucine-rich repeat</keyword>
<dbReference type="AlphaFoldDB" id="A0A6A2WSK1"/>
<evidence type="ECO:0000313" key="12">
    <source>
        <dbReference type="Proteomes" id="UP000436088"/>
    </source>
</evidence>
<evidence type="ECO:0000256" key="3">
    <source>
        <dbReference type="ARBA" id="ARBA00022692"/>
    </source>
</evidence>
<dbReference type="InterPro" id="IPR001611">
    <property type="entry name" value="Leu-rich_rpt"/>
</dbReference>
<dbReference type="Gene3D" id="3.30.200.20">
    <property type="entry name" value="Phosphorylase Kinase, domain 1"/>
    <property type="match status" value="1"/>
</dbReference>
<dbReference type="Gene3D" id="1.10.510.10">
    <property type="entry name" value="Transferase(Phosphotransferase) domain 1"/>
    <property type="match status" value="1"/>
</dbReference>
<dbReference type="EMBL" id="VEPZ02001664">
    <property type="protein sequence ID" value="KAE8663828.1"/>
    <property type="molecule type" value="Genomic_DNA"/>
</dbReference>
<organism evidence="11 12">
    <name type="scientific">Hibiscus syriacus</name>
    <name type="common">Rose of Sharon</name>
    <dbReference type="NCBI Taxonomy" id="106335"/>
    <lineage>
        <taxon>Eukaryota</taxon>
        <taxon>Viridiplantae</taxon>
        <taxon>Streptophyta</taxon>
        <taxon>Embryophyta</taxon>
        <taxon>Tracheophyta</taxon>
        <taxon>Spermatophyta</taxon>
        <taxon>Magnoliopsida</taxon>
        <taxon>eudicotyledons</taxon>
        <taxon>Gunneridae</taxon>
        <taxon>Pentapetalae</taxon>
        <taxon>rosids</taxon>
        <taxon>malvids</taxon>
        <taxon>Malvales</taxon>
        <taxon>Malvaceae</taxon>
        <taxon>Malvoideae</taxon>
        <taxon>Hibiscus</taxon>
    </lineage>
</organism>
<dbReference type="FunFam" id="3.80.10.10:FF:000190">
    <property type="entry name" value="Receptor-like kinase TMK4"/>
    <property type="match status" value="1"/>
</dbReference>
<comment type="subcellular location">
    <subcellularLocation>
        <location evidence="1">Membrane</location>
        <topology evidence="1">Single-pass membrane protein</topology>
    </subcellularLocation>
</comment>
<name>A0A6A2WSK1_HIBSY</name>
<dbReference type="InterPro" id="IPR011009">
    <property type="entry name" value="Kinase-like_dom_sf"/>
</dbReference>
<dbReference type="SUPFAM" id="SSF52058">
    <property type="entry name" value="L domain-like"/>
    <property type="match status" value="1"/>
</dbReference>
<protein>
    <submittedName>
        <fullName evidence="11">Histone deacetylase 8-like isoform X1</fullName>
    </submittedName>
</protein>
<keyword evidence="7" id="KW-0472">Membrane</keyword>